<dbReference type="PANTHER" id="PTHR43540:SF14">
    <property type="entry name" value="ISOCHORISMATASE"/>
    <property type="match status" value="1"/>
</dbReference>
<dbReference type="Pfam" id="PF00857">
    <property type="entry name" value="Isochorismatase"/>
    <property type="match status" value="1"/>
</dbReference>
<comment type="similarity">
    <text evidence="1">Belongs to the isochorismatase family.</text>
</comment>
<evidence type="ECO:0000313" key="4">
    <source>
        <dbReference type="EMBL" id="KAA9004162.1"/>
    </source>
</evidence>
<dbReference type="EMBL" id="VYKK01000015">
    <property type="protein sequence ID" value="KAA9004162.1"/>
    <property type="molecule type" value="Genomic_DNA"/>
</dbReference>
<dbReference type="InterPro" id="IPR036380">
    <property type="entry name" value="Isochorismatase-like_sf"/>
</dbReference>
<dbReference type="CDD" id="cd01014">
    <property type="entry name" value="nicotinamidase_related"/>
    <property type="match status" value="1"/>
</dbReference>
<dbReference type="InterPro" id="IPR050272">
    <property type="entry name" value="Isochorismatase-like_hydrls"/>
</dbReference>
<dbReference type="Proteomes" id="UP000367750">
    <property type="component" value="Unassembled WGS sequence"/>
</dbReference>
<proteinExistence type="inferred from homology"/>
<evidence type="ECO:0000256" key="2">
    <source>
        <dbReference type="ARBA" id="ARBA00022801"/>
    </source>
</evidence>
<dbReference type="OrthoDB" id="9785724at2"/>
<comment type="caution">
    <text evidence="4">The sequence shown here is derived from an EMBL/GenBank/DDBJ whole genome shotgun (WGS) entry which is preliminary data.</text>
</comment>
<dbReference type="SUPFAM" id="SSF52499">
    <property type="entry name" value="Isochorismatase-like hydrolases"/>
    <property type="match status" value="1"/>
</dbReference>
<keyword evidence="5" id="KW-1185">Reference proteome</keyword>
<organism evidence="4 5">
    <name type="scientific">Paenibacillus spiritus</name>
    <dbReference type="NCBI Taxonomy" id="2496557"/>
    <lineage>
        <taxon>Bacteria</taxon>
        <taxon>Bacillati</taxon>
        <taxon>Bacillota</taxon>
        <taxon>Bacilli</taxon>
        <taxon>Bacillales</taxon>
        <taxon>Paenibacillaceae</taxon>
        <taxon>Paenibacillus</taxon>
    </lineage>
</organism>
<dbReference type="RefSeq" id="WP_150458514.1">
    <property type="nucleotide sequence ID" value="NZ_VYKK01000015.1"/>
</dbReference>
<evidence type="ECO:0000259" key="3">
    <source>
        <dbReference type="Pfam" id="PF00857"/>
    </source>
</evidence>
<dbReference type="AlphaFoldDB" id="A0A5J5G971"/>
<evidence type="ECO:0000313" key="5">
    <source>
        <dbReference type="Proteomes" id="UP000367750"/>
    </source>
</evidence>
<protein>
    <submittedName>
        <fullName evidence="4">Cysteine hydrolase</fullName>
    </submittedName>
</protein>
<keyword evidence="2 4" id="KW-0378">Hydrolase</keyword>
<dbReference type="GO" id="GO:0016787">
    <property type="term" value="F:hydrolase activity"/>
    <property type="evidence" value="ECO:0007669"/>
    <property type="project" value="UniProtKB-KW"/>
</dbReference>
<reference evidence="4 5" key="1">
    <citation type="submission" date="2019-09" db="EMBL/GenBank/DDBJ databases">
        <title>Bacillus ochoae sp. nov., Paenibacillus whitsoniae sp. nov., Paenibacillus spiritus sp. nov. Isolated from the Mars Exploration Rover during spacecraft assembly.</title>
        <authorList>
            <person name="Seuylemezian A."/>
            <person name="Vaishampayan P."/>
        </authorList>
    </citation>
    <scope>NUCLEOTIDE SEQUENCE [LARGE SCALE GENOMIC DNA]</scope>
    <source>
        <strain evidence="4 5">MER_111</strain>
    </source>
</reference>
<dbReference type="Gene3D" id="3.40.50.850">
    <property type="entry name" value="Isochorismatase-like"/>
    <property type="match status" value="1"/>
</dbReference>
<dbReference type="PANTHER" id="PTHR43540">
    <property type="entry name" value="PEROXYUREIDOACRYLATE/UREIDOACRYLATE AMIDOHYDROLASE-RELATED"/>
    <property type="match status" value="1"/>
</dbReference>
<gene>
    <name evidence="4" type="ORF">F4V43_12245</name>
</gene>
<name>A0A5J5G971_9BACL</name>
<sequence>MGKSALLLIDVQEAMFSYPDEKLFDEEGVMERILLLLRRARQANVPVVFVRHTEEEEFAEGSPTWEISARLNPQPGEAIVNKTACDSFYKTELQDKLRALGVDHLVVAGMQSEFCVDTTTRRAFSLGYRVTLVEDGHSTFGNGRMTGEEIVRHHNGILGGGRFANLARAAEIEW</sequence>
<evidence type="ECO:0000256" key="1">
    <source>
        <dbReference type="ARBA" id="ARBA00006336"/>
    </source>
</evidence>
<feature type="domain" description="Isochorismatase-like" evidence="3">
    <location>
        <begin position="4"/>
        <end position="141"/>
    </location>
</feature>
<accession>A0A5J5G971</accession>
<dbReference type="InterPro" id="IPR000868">
    <property type="entry name" value="Isochorismatase-like_dom"/>
</dbReference>